<feature type="region of interest" description="Disordered" evidence="1">
    <location>
        <begin position="1"/>
        <end position="31"/>
    </location>
</feature>
<name>A0A0R3WXM5_HYDTA</name>
<proteinExistence type="predicted"/>
<reference evidence="2 3" key="2">
    <citation type="submission" date="2018-11" db="EMBL/GenBank/DDBJ databases">
        <authorList>
            <consortium name="Pathogen Informatics"/>
        </authorList>
    </citation>
    <scope>NUCLEOTIDE SEQUENCE [LARGE SCALE GENOMIC DNA]</scope>
</reference>
<evidence type="ECO:0000313" key="3">
    <source>
        <dbReference type="Proteomes" id="UP000274429"/>
    </source>
</evidence>
<dbReference type="AlphaFoldDB" id="A0A0R3WXM5"/>
<dbReference type="STRING" id="6205.A0A0R3WXM5"/>
<feature type="region of interest" description="Disordered" evidence="1">
    <location>
        <begin position="155"/>
        <end position="181"/>
    </location>
</feature>
<protein>
    <submittedName>
        <fullName evidence="2 4">Uncharacterized protein</fullName>
    </submittedName>
</protein>
<feature type="compositionally biased region" description="Low complexity" evidence="1">
    <location>
        <begin position="17"/>
        <end position="26"/>
    </location>
</feature>
<dbReference type="WBParaSite" id="TTAC_0000551501-mRNA-1">
    <property type="protein sequence ID" value="TTAC_0000551501-mRNA-1"/>
    <property type="gene ID" value="TTAC_0000551501"/>
</dbReference>
<organism evidence="4">
    <name type="scientific">Hydatigena taeniaeformis</name>
    <name type="common">Feline tapeworm</name>
    <name type="synonym">Taenia taeniaeformis</name>
    <dbReference type="NCBI Taxonomy" id="6205"/>
    <lineage>
        <taxon>Eukaryota</taxon>
        <taxon>Metazoa</taxon>
        <taxon>Spiralia</taxon>
        <taxon>Lophotrochozoa</taxon>
        <taxon>Platyhelminthes</taxon>
        <taxon>Cestoda</taxon>
        <taxon>Eucestoda</taxon>
        <taxon>Cyclophyllidea</taxon>
        <taxon>Taeniidae</taxon>
        <taxon>Hydatigera</taxon>
    </lineage>
</organism>
<reference evidence="4" key="1">
    <citation type="submission" date="2017-02" db="UniProtKB">
        <authorList>
            <consortium name="WormBaseParasite"/>
        </authorList>
    </citation>
    <scope>IDENTIFICATION</scope>
</reference>
<keyword evidence="3" id="KW-1185">Reference proteome</keyword>
<dbReference type="OrthoDB" id="10622447at2759"/>
<sequence length="283" mass="30671">MSLDSSPSEGDSEDHVSTSSDSSGASTLATDQEDVFGLISNAGLPLNEALEPYSSNGWPLQPPITEPEDWDGDSPYQSIVNVLRHEATLPLRQLLPPGYHPITSSALEMNGSDDTSIRRRQPQRRPNRLALVNGCSPHDETVDAVVDGLVDDDVDREDEVRSETSAEAEPMELDGYPSDSEVSAASSMTTAAHFWNSVTDAAATPLVPSASPGELARRARGLSQWRTQVPSRRALHSRLPAFGPTCRVPFLPTSSLRECMDSVYFCRCSGNHQVGILAFDEFS</sequence>
<accession>A0A0R3WXM5</accession>
<evidence type="ECO:0000313" key="2">
    <source>
        <dbReference type="EMBL" id="VDM27099.1"/>
    </source>
</evidence>
<evidence type="ECO:0000313" key="4">
    <source>
        <dbReference type="WBParaSite" id="TTAC_0000551501-mRNA-1"/>
    </source>
</evidence>
<gene>
    <name evidence="2" type="ORF">TTAC_LOCUS5499</name>
</gene>
<dbReference type="Proteomes" id="UP000274429">
    <property type="component" value="Unassembled WGS sequence"/>
</dbReference>
<evidence type="ECO:0000256" key="1">
    <source>
        <dbReference type="SAM" id="MobiDB-lite"/>
    </source>
</evidence>
<dbReference type="EMBL" id="UYWX01007749">
    <property type="protein sequence ID" value="VDM27099.1"/>
    <property type="molecule type" value="Genomic_DNA"/>
</dbReference>